<dbReference type="EMBL" id="MT774385">
    <property type="protein sequence ID" value="QOR59035.1"/>
    <property type="molecule type" value="Genomic_DNA"/>
</dbReference>
<protein>
    <submittedName>
        <fullName evidence="2">Uncharacterized protein</fullName>
    </submittedName>
</protein>
<reference evidence="2 3" key="1">
    <citation type="submission" date="2020-07" db="EMBL/GenBank/DDBJ databases">
        <title>Taxonomic proposal: Crassvirales, a new order of highly abundant and diverse bacterial viruses.</title>
        <authorList>
            <person name="Shkoporov A.N."/>
            <person name="Stockdale S.R."/>
            <person name="Guerin E."/>
            <person name="Ross R.P."/>
            <person name="Hill C."/>
        </authorList>
    </citation>
    <scope>NUCLEOTIDE SEQUENCE [LARGE SCALE GENOMIC DNA]</scope>
</reference>
<evidence type="ECO:0000313" key="2">
    <source>
        <dbReference type="EMBL" id="QOR59035.1"/>
    </source>
</evidence>
<dbReference type="Proteomes" id="UP000594030">
    <property type="component" value="Segment"/>
</dbReference>
<organism evidence="2 3">
    <name type="scientific">uncultured phage cr108_1</name>
    <dbReference type="NCBI Taxonomy" id="2772069"/>
    <lineage>
        <taxon>Viruses</taxon>
        <taxon>Duplodnaviria</taxon>
        <taxon>Heunggongvirae</taxon>
        <taxon>Uroviricota</taxon>
        <taxon>Caudoviricetes</taxon>
        <taxon>Crassvirales</taxon>
        <taxon>Steigviridae</taxon>
        <taxon>Asinivirinae</taxon>
        <taxon>Pipoluvirus</taxon>
        <taxon>Pipoluvirus rarus</taxon>
    </lineage>
</organism>
<dbReference type="KEGG" id="vg:65129527"/>
<sequence length="85" mass="9920">MGYLFWIVIVLSVMWTASTSDNRDLSEKILISIVYVSILIALVGLIHSNLICDMHMRAYEEGKLEKVYTIKGSDTTYRWIYREKN</sequence>
<accession>A0A7M1RX69</accession>
<name>A0A7M1RX69_9CAUD</name>
<feature type="transmembrane region" description="Helical" evidence="1">
    <location>
        <begin position="29"/>
        <end position="47"/>
    </location>
</feature>
<dbReference type="GeneID" id="65129527"/>
<proteinExistence type="predicted"/>
<keyword evidence="3" id="KW-1185">Reference proteome</keyword>
<evidence type="ECO:0000313" key="3">
    <source>
        <dbReference type="Proteomes" id="UP000594030"/>
    </source>
</evidence>
<keyword evidence="1" id="KW-0472">Membrane</keyword>
<keyword evidence="1" id="KW-1133">Transmembrane helix</keyword>
<evidence type="ECO:0000256" key="1">
    <source>
        <dbReference type="SAM" id="Phobius"/>
    </source>
</evidence>
<dbReference type="RefSeq" id="YP_010111193.1">
    <property type="nucleotide sequence ID" value="NC_055878.1"/>
</dbReference>
<keyword evidence="1" id="KW-0812">Transmembrane</keyword>